<dbReference type="Pfam" id="PF13173">
    <property type="entry name" value="AAA_14"/>
    <property type="match status" value="1"/>
</dbReference>
<dbReference type="SMART" id="SM00382">
    <property type="entry name" value="AAA"/>
    <property type="match status" value="1"/>
</dbReference>
<feature type="domain" description="AAA+ ATPase" evidence="1">
    <location>
        <begin position="30"/>
        <end position="146"/>
    </location>
</feature>
<accession>A0A212J5Y5</accession>
<gene>
    <name evidence="2" type="ORF">KL86DYS1_11236</name>
</gene>
<sequence length="396" mass="46958">MESFFRTHRYLVEHLDSVIPRLLMKQIDWSQRLIGIKGTRGVGKTTFLLQYAKEFFDINRRDCLYINLNQFYFTIRSITSFAREFVERGGKTLLLDQVYKYPDWARELKECYELYPQLKIVFTGSTVMKLHEDEGLSPIVNVYNLRGFSYREFLNIQFEKDFSAYTLDEILTDHERIAEEICTRIRPLDNFWSYMHHGYYPFYLEKRNFSENLLKTVNMMLEVDVMSIKQIELSYLPKLRKLLYLLAQSAPDKPNISQLSLDCEISRATVTNYMEYLRSARLINMLYREGEEFPKKPDLVYMHNTNLIFPLKMSQIQDQALRETFFYNQIHHSDSKLKKGAKSGMFVVESEGKVYKFKIEGQKSRGKNKSDIFYAIGNLDAGDKNIIPLWLFGFLY</sequence>
<dbReference type="InterPro" id="IPR003593">
    <property type="entry name" value="AAA+_ATPase"/>
</dbReference>
<name>A0A212J5Y5_9BACT</name>
<dbReference type="PANTHER" id="PTHR42990:SF1">
    <property type="entry name" value="AAA+ ATPASE DOMAIN-CONTAINING PROTEIN"/>
    <property type="match status" value="1"/>
</dbReference>
<dbReference type="AlphaFoldDB" id="A0A212J5Y5"/>
<dbReference type="InterPro" id="IPR027417">
    <property type="entry name" value="P-loop_NTPase"/>
</dbReference>
<organism evidence="2">
    <name type="scientific">uncultured Dysgonomonas sp</name>
    <dbReference type="NCBI Taxonomy" id="206096"/>
    <lineage>
        <taxon>Bacteria</taxon>
        <taxon>Pseudomonadati</taxon>
        <taxon>Bacteroidota</taxon>
        <taxon>Bacteroidia</taxon>
        <taxon>Bacteroidales</taxon>
        <taxon>Dysgonomonadaceae</taxon>
        <taxon>Dysgonomonas</taxon>
        <taxon>environmental samples</taxon>
    </lineage>
</organism>
<dbReference type="InterPro" id="IPR041682">
    <property type="entry name" value="AAA_14"/>
</dbReference>
<evidence type="ECO:0000313" key="2">
    <source>
        <dbReference type="EMBL" id="SBV94836.1"/>
    </source>
</evidence>
<dbReference type="EMBL" id="FLUM01000001">
    <property type="protein sequence ID" value="SBV94836.1"/>
    <property type="molecule type" value="Genomic_DNA"/>
</dbReference>
<proteinExistence type="predicted"/>
<dbReference type="SUPFAM" id="SSF52540">
    <property type="entry name" value="P-loop containing nucleoside triphosphate hydrolases"/>
    <property type="match status" value="1"/>
</dbReference>
<reference evidence="2" key="1">
    <citation type="submission" date="2016-04" db="EMBL/GenBank/DDBJ databases">
        <authorList>
            <person name="Evans L.H."/>
            <person name="Alamgir A."/>
            <person name="Owens N."/>
            <person name="Weber N.D."/>
            <person name="Virtaneva K."/>
            <person name="Barbian K."/>
            <person name="Babar A."/>
            <person name="Rosenke K."/>
        </authorList>
    </citation>
    <scope>NUCLEOTIDE SEQUENCE</scope>
    <source>
        <strain evidence="2">86-1</strain>
    </source>
</reference>
<dbReference type="Gene3D" id="3.40.50.300">
    <property type="entry name" value="P-loop containing nucleotide triphosphate hydrolases"/>
    <property type="match status" value="1"/>
</dbReference>
<dbReference type="RefSeq" id="WP_296939079.1">
    <property type="nucleotide sequence ID" value="NZ_LT599032.1"/>
</dbReference>
<evidence type="ECO:0000259" key="1">
    <source>
        <dbReference type="SMART" id="SM00382"/>
    </source>
</evidence>
<protein>
    <recommendedName>
        <fullName evidence="1">AAA+ ATPase domain-containing protein</fullName>
    </recommendedName>
</protein>
<dbReference type="PANTHER" id="PTHR42990">
    <property type="entry name" value="ATPASE"/>
    <property type="match status" value="1"/>
</dbReference>